<reference evidence="7" key="1">
    <citation type="submission" date="2017-02" db="EMBL/GenBank/DDBJ databases">
        <title>Delving into the versatile metabolic prowess of the omnipresent phylum Bacteroidetes.</title>
        <authorList>
            <person name="Nobu M.K."/>
            <person name="Mei R."/>
            <person name="Narihiro T."/>
            <person name="Kuroda K."/>
            <person name="Liu W.-T."/>
        </authorList>
    </citation>
    <scope>NUCLEOTIDE SEQUENCE</scope>
    <source>
        <strain evidence="7">ADurb.Bin131</strain>
    </source>
</reference>
<dbReference type="InterPro" id="IPR005537">
    <property type="entry name" value="RAMP_III_fam"/>
</dbReference>
<evidence type="ECO:0000256" key="2">
    <source>
        <dbReference type="ARBA" id="ARBA00016109"/>
    </source>
</evidence>
<dbReference type="NCBIfam" id="TIGR01903">
    <property type="entry name" value="cas5_csm4"/>
    <property type="match status" value="1"/>
</dbReference>
<evidence type="ECO:0000259" key="5">
    <source>
        <dbReference type="Pfam" id="PF03787"/>
    </source>
</evidence>
<proteinExistence type="inferred from homology"/>
<evidence type="ECO:0000256" key="4">
    <source>
        <dbReference type="ARBA" id="ARBA00023118"/>
    </source>
</evidence>
<dbReference type="InterPro" id="IPR005510">
    <property type="entry name" value="Csm4"/>
</dbReference>
<dbReference type="AlphaFoldDB" id="A0A1V6CEH4"/>
<dbReference type="GO" id="GO:0003723">
    <property type="term" value="F:RNA binding"/>
    <property type="evidence" value="ECO:0007669"/>
    <property type="project" value="UniProtKB-KW"/>
</dbReference>
<evidence type="ECO:0000256" key="1">
    <source>
        <dbReference type="ARBA" id="ARBA00005772"/>
    </source>
</evidence>
<dbReference type="Pfam" id="PF17953">
    <property type="entry name" value="Csm4_C"/>
    <property type="match status" value="1"/>
</dbReference>
<evidence type="ECO:0000259" key="6">
    <source>
        <dbReference type="Pfam" id="PF17953"/>
    </source>
</evidence>
<gene>
    <name evidence="7" type="ORF">BWX89_00060</name>
</gene>
<dbReference type="Proteomes" id="UP000485562">
    <property type="component" value="Unassembled WGS sequence"/>
</dbReference>
<protein>
    <recommendedName>
        <fullName evidence="2">CRISPR system Cms protein Csm4</fullName>
    </recommendedName>
</protein>
<feature type="domain" description="Csm4 C-terminal" evidence="6">
    <location>
        <begin position="216"/>
        <end position="304"/>
    </location>
</feature>
<name>A0A1V6CEH4_UNCT6</name>
<evidence type="ECO:0000313" key="7">
    <source>
        <dbReference type="EMBL" id="OQB75300.1"/>
    </source>
</evidence>
<keyword evidence="4" id="KW-0051">Antiviral defense</keyword>
<dbReference type="EMBL" id="MWDQ01000017">
    <property type="protein sequence ID" value="OQB75300.1"/>
    <property type="molecule type" value="Genomic_DNA"/>
</dbReference>
<keyword evidence="3" id="KW-0694">RNA-binding</keyword>
<comment type="similarity">
    <text evidence="1">Belongs to the CRISPR-associated Csm4 family.</text>
</comment>
<feature type="domain" description="CRISPR type III-associated protein" evidence="5">
    <location>
        <begin position="8"/>
        <end position="203"/>
    </location>
</feature>
<dbReference type="Pfam" id="PF03787">
    <property type="entry name" value="RAMPs"/>
    <property type="match status" value="1"/>
</dbReference>
<dbReference type="InterPro" id="IPR040932">
    <property type="entry name" value="Csm4_C"/>
</dbReference>
<comment type="caution">
    <text evidence="7">The sequence shown here is derived from an EMBL/GenBank/DDBJ whole genome shotgun (WGS) entry which is preliminary data.</text>
</comment>
<accession>A0A1V6CEH4</accession>
<evidence type="ECO:0000256" key="3">
    <source>
        <dbReference type="ARBA" id="ARBA00022884"/>
    </source>
</evidence>
<organism evidence="7">
    <name type="scientific">candidate division TA06 bacterium ADurb.Bin131</name>
    <dbReference type="NCBI Taxonomy" id="1852827"/>
    <lineage>
        <taxon>Bacteria</taxon>
        <taxon>Bacteria division TA06</taxon>
    </lineage>
</organism>
<sequence length="313" mass="36118">MNLKLYRLKFRSSFHSGDREGFLESTVPMLHSDTIFSAFCHSYWLLYGDTQLSELLDSFIENRPVFLLSSAFPWIKEKVYFPVPLNQFTGDKKLKKISFVEKKAFEQLLAGKTLQDISIYDRISEGKPWVIQSTPRIALNRLTNSPGENYFHFGEVFFNSEDSGLFFIVRFPDESFIKNFQSTLNLMADEGIGGDRTVGKGFFNVQCSDIELVTPKNTNSIITVSLVHPKDNEIPNIKDGYYEIIERKGYIFSYAGRNLRRKSVRMISEASVFSSNLTGDMVDLTPEIFKQHRVYRYGFCLSLPCKLREENED</sequence>
<dbReference type="GO" id="GO:0051607">
    <property type="term" value="P:defense response to virus"/>
    <property type="evidence" value="ECO:0007669"/>
    <property type="project" value="UniProtKB-KW"/>
</dbReference>